<organism evidence="2 3">
    <name type="scientific">Pomacea canaliculata</name>
    <name type="common">Golden apple snail</name>
    <dbReference type="NCBI Taxonomy" id="400727"/>
    <lineage>
        <taxon>Eukaryota</taxon>
        <taxon>Metazoa</taxon>
        <taxon>Spiralia</taxon>
        <taxon>Lophotrochozoa</taxon>
        <taxon>Mollusca</taxon>
        <taxon>Gastropoda</taxon>
        <taxon>Caenogastropoda</taxon>
        <taxon>Architaenioglossa</taxon>
        <taxon>Ampullarioidea</taxon>
        <taxon>Ampullariidae</taxon>
        <taxon>Pomacea</taxon>
    </lineage>
</organism>
<sequence>MQEDRCCPEALVSVSLMDWGCLVKLQTREAGVSKSEKLSSLLVSALLSSSLFLLSLSASSVADVRLMLKNMRRRERVSLHLSMELFLAKSHKHKHSRRCTTILMALPMASGIDR</sequence>
<gene>
    <name evidence="2" type="ORF">C0Q70_12640</name>
</gene>
<dbReference type="EMBL" id="PZQS01000007">
    <property type="protein sequence ID" value="PVD27479.1"/>
    <property type="molecule type" value="Genomic_DNA"/>
</dbReference>
<keyword evidence="1" id="KW-0472">Membrane</keyword>
<keyword evidence="3" id="KW-1185">Reference proteome</keyword>
<comment type="caution">
    <text evidence="2">The sequence shown here is derived from an EMBL/GenBank/DDBJ whole genome shotgun (WGS) entry which is preliminary data.</text>
</comment>
<proteinExistence type="predicted"/>
<dbReference type="AlphaFoldDB" id="A0A2T7P232"/>
<feature type="non-terminal residue" evidence="2">
    <location>
        <position position="114"/>
    </location>
</feature>
<dbReference type="Proteomes" id="UP000245119">
    <property type="component" value="Linkage Group LG7"/>
</dbReference>
<feature type="transmembrane region" description="Helical" evidence="1">
    <location>
        <begin position="41"/>
        <end position="66"/>
    </location>
</feature>
<name>A0A2T7P232_POMCA</name>
<accession>A0A2T7P232</accession>
<reference evidence="2 3" key="1">
    <citation type="submission" date="2018-04" db="EMBL/GenBank/DDBJ databases">
        <title>The genome of golden apple snail Pomacea canaliculata provides insight into stress tolerance and invasive adaptation.</title>
        <authorList>
            <person name="Liu C."/>
            <person name="Liu B."/>
            <person name="Ren Y."/>
            <person name="Zhang Y."/>
            <person name="Wang H."/>
            <person name="Li S."/>
            <person name="Jiang F."/>
            <person name="Yin L."/>
            <person name="Zhang G."/>
            <person name="Qian W."/>
            <person name="Fan W."/>
        </authorList>
    </citation>
    <scope>NUCLEOTIDE SEQUENCE [LARGE SCALE GENOMIC DNA]</scope>
    <source>
        <strain evidence="2">SZHN2017</strain>
        <tissue evidence="2">Muscle</tissue>
    </source>
</reference>
<evidence type="ECO:0000313" key="3">
    <source>
        <dbReference type="Proteomes" id="UP000245119"/>
    </source>
</evidence>
<keyword evidence="1" id="KW-1133">Transmembrane helix</keyword>
<keyword evidence="1" id="KW-0812">Transmembrane</keyword>
<protein>
    <submittedName>
        <fullName evidence="2">Uncharacterized protein</fullName>
    </submittedName>
</protein>
<evidence type="ECO:0000256" key="1">
    <source>
        <dbReference type="SAM" id="Phobius"/>
    </source>
</evidence>
<evidence type="ECO:0000313" key="2">
    <source>
        <dbReference type="EMBL" id="PVD27479.1"/>
    </source>
</evidence>